<proteinExistence type="predicted"/>
<dbReference type="Proteomes" id="UP000887580">
    <property type="component" value="Unplaced"/>
</dbReference>
<name>A0AC35EXY4_9BILA</name>
<organism evidence="1 2">
    <name type="scientific">Panagrolaimus sp. PS1159</name>
    <dbReference type="NCBI Taxonomy" id="55785"/>
    <lineage>
        <taxon>Eukaryota</taxon>
        <taxon>Metazoa</taxon>
        <taxon>Ecdysozoa</taxon>
        <taxon>Nematoda</taxon>
        <taxon>Chromadorea</taxon>
        <taxon>Rhabditida</taxon>
        <taxon>Tylenchina</taxon>
        <taxon>Panagrolaimomorpha</taxon>
        <taxon>Panagrolaimoidea</taxon>
        <taxon>Panagrolaimidae</taxon>
        <taxon>Panagrolaimus</taxon>
    </lineage>
</organism>
<dbReference type="WBParaSite" id="PS1159_v2.g118.t2">
    <property type="protein sequence ID" value="PS1159_v2.g118.t2"/>
    <property type="gene ID" value="PS1159_v2.g118"/>
</dbReference>
<evidence type="ECO:0000313" key="1">
    <source>
        <dbReference type="Proteomes" id="UP000887580"/>
    </source>
</evidence>
<evidence type="ECO:0000313" key="2">
    <source>
        <dbReference type="WBParaSite" id="PS1159_v2.g118.t2"/>
    </source>
</evidence>
<reference evidence="2" key="1">
    <citation type="submission" date="2022-11" db="UniProtKB">
        <authorList>
            <consortium name="WormBaseParasite"/>
        </authorList>
    </citation>
    <scope>IDENTIFICATION</scope>
</reference>
<sequence length="879" mass="100426">METSDKFVVIKDKQQHFVNNISQTNDRNQYSNLNSNQKYKLPTFISVQSCSKTYNDKNYVSDYCKERKKLFSLDKCSEHLKLNNKAEEEKQWKKEFSSSTTNKSTFSLHISVYDKSAAAVDPFGEKNKENLKNGFFGLLRNEKQLFPSKFILQNPFEFARQQSDEIPPPPQVSEFRASQRLSNPDEASHNGQQSIHLSQQKQQKPQQNSPVLQQQSPYFSTVGMQQPAHHQTFNPVGMQQSAHHQTLNPERTVVQMSHQGDTDVEPQMSLESGTDVRPQLSKSPTYQGAACVICLDTQLKDPTILDCCQHFFCYECINQWLLTNPSCPMCKKHLNKIKHDLSPLPENFPVDYISVNGDEKTVEDLLTDYEMKFLEEQSYSPLNVEKRCIEEAIESLYHKTIRLRNLESDGILTKEQVEEKRTSFEEKVRNLTVLRNMMNTRSKRSLIYNTPEFRRLVYTANLSPRSRLSPRFPADSSSHGIIANEALFRRRLIPFVLRELTAIIARDAIDISTYMDLIIKYLKTNDRNVRTSVLRKLHSSGVEHPLHFLNNVTHFLSSGQRLEVYDENCEYRVRGSASDIRSYFQNDSDNDVEFLNETITIGHSRRPLEQWADNMRTEYFRRNATNPPAPVTPQVITIDANDDSVIHNDSDPIVIDPIVLSDDEEGGDGGGGGNDDNNSDNDNIFAHPDLLLPSSSRTARLTTRPSQIYQNPSSIFDSSILESRRTETFSPPPSLLFRNSQRNRSPPSFSFRGLRRSPLPPSNSFRNLRRSRSPPASNSYRTRNLSPSILHDDDNVALNDRSHILDGLGSFMRNVRSYVSPPRRRPPTPLRRPPTPPARTSNNDGPSASTTANESDSDIEIVSQTSSATRKRPRYDDAH</sequence>
<accession>A0AC35EXY4</accession>
<protein>
    <submittedName>
        <fullName evidence="2">RING-type domain-containing protein</fullName>
    </submittedName>
</protein>